<evidence type="ECO:0000313" key="1">
    <source>
        <dbReference type="EMBL" id="OMO98163.1"/>
    </source>
</evidence>
<accession>A0A1R3JTG7</accession>
<organism evidence="1 2">
    <name type="scientific">Corchorus olitorius</name>
    <dbReference type="NCBI Taxonomy" id="93759"/>
    <lineage>
        <taxon>Eukaryota</taxon>
        <taxon>Viridiplantae</taxon>
        <taxon>Streptophyta</taxon>
        <taxon>Embryophyta</taxon>
        <taxon>Tracheophyta</taxon>
        <taxon>Spermatophyta</taxon>
        <taxon>Magnoliopsida</taxon>
        <taxon>eudicotyledons</taxon>
        <taxon>Gunneridae</taxon>
        <taxon>Pentapetalae</taxon>
        <taxon>rosids</taxon>
        <taxon>malvids</taxon>
        <taxon>Malvales</taxon>
        <taxon>Malvaceae</taxon>
        <taxon>Grewioideae</taxon>
        <taxon>Apeibeae</taxon>
        <taxon>Corchorus</taxon>
    </lineage>
</organism>
<dbReference type="Proteomes" id="UP000187203">
    <property type="component" value="Unassembled WGS sequence"/>
</dbReference>
<comment type="caution">
    <text evidence="1">The sequence shown here is derived from an EMBL/GenBank/DDBJ whole genome shotgun (WGS) entry which is preliminary data.</text>
</comment>
<gene>
    <name evidence="1" type="ORF">COLO4_14092</name>
</gene>
<keyword evidence="2" id="KW-1185">Reference proteome</keyword>
<dbReference type="EMBL" id="AWUE01015376">
    <property type="protein sequence ID" value="OMO98163.1"/>
    <property type="molecule type" value="Genomic_DNA"/>
</dbReference>
<evidence type="ECO:0000313" key="2">
    <source>
        <dbReference type="Proteomes" id="UP000187203"/>
    </source>
</evidence>
<name>A0A1R3JTG7_9ROSI</name>
<proteinExistence type="predicted"/>
<protein>
    <submittedName>
        <fullName evidence="1">Uncharacterized protein</fullName>
    </submittedName>
</protein>
<dbReference type="AlphaFoldDB" id="A0A1R3JTG7"/>
<sequence>MLLAAAHSIPRPNNVQLQVAARKVRSGNPNSGGGEEINMEVLVGHRLQVVGRRD</sequence>
<reference evidence="2" key="1">
    <citation type="submission" date="2013-09" db="EMBL/GenBank/DDBJ databases">
        <title>Corchorus olitorius genome sequencing.</title>
        <authorList>
            <person name="Alam M."/>
            <person name="Haque M.S."/>
            <person name="Islam M.S."/>
            <person name="Emdad E.M."/>
            <person name="Islam M.M."/>
            <person name="Ahmed B."/>
            <person name="Halim A."/>
            <person name="Hossen Q.M.M."/>
            <person name="Hossain M.Z."/>
            <person name="Ahmed R."/>
            <person name="Khan M.M."/>
            <person name="Islam R."/>
            <person name="Rashid M.M."/>
            <person name="Khan S.A."/>
            <person name="Rahman M.S."/>
            <person name="Alam M."/>
            <person name="Yahiya A.S."/>
            <person name="Khan M.S."/>
            <person name="Azam M.S."/>
            <person name="Haque T."/>
            <person name="Lashkar M.Z.H."/>
            <person name="Akhand A.I."/>
            <person name="Morshed G."/>
            <person name="Roy S."/>
            <person name="Uddin K.S."/>
            <person name="Rabeya T."/>
            <person name="Hossain A.S."/>
            <person name="Chowdhury A."/>
            <person name="Snigdha A.R."/>
            <person name="Mortoza M.S."/>
            <person name="Matin S.A."/>
            <person name="Hoque S.M.E."/>
            <person name="Islam M.K."/>
            <person name="Roy D.K."/>
            <person name="Haider R."/>
            <person name="Moosa M.M."/>
            <person name="Elias S.M."/>
            <person name="Hasan A.M."/>
            <person name="Jahan S."/>
            <person name="Shafiuddin M."/>
            <person name="Mahmood N."/>
            <person name="Shommy N.S."/>
        </authorList>
    </citation>
    <scope>NUCLEOTIDE SEQUENCE [LARGE SCALE GENOMIC DNA]</scope>
    <source>
        <strain evidence="2">cv. O-4</strain>
    </source>
</reference>